<evidence type="ECO:0000313" key="2">
    <source>
        <dbReference type="EMBL" id="MBT1708547.1"/>
    </source>
</evidence>
<accession>A0AAP2DYS1</accession>
<name>A0AAP2DYS1_9BACT</name>
<dbReference type="EMBL" id="JAHESE010000007">
    <property type="protein sequence ID" value="MBT1708547.1"/>
    <property type="molecule type" value="Genomic_DNA"/>
</dbReference>
<evidence type="ECO:0008006" key="4">
    <source>
        <dbReference type="Google" id="ProtNLM"/>
    </source>
</evidence>
<comment type="caution">
    <text evidence="2">The sequence shown here is derived from an EMBL/GenBank/DDBJ whole genome shotgun (WGS) entry which is preliminary data.</text>
</comment>
<gene>
    <name evidence="2" type="ORF">KK062_09940</name>
</gene>
<protein>
    <recommendedName>
        <fullName evidence="4">Lipoprotein</fullName>
    </recommendedName>
</protein>
<keyword evidence="1" id="KW-0732">Signal</keyword>
<proteinExistence type="predicted"/>
<evidence type="ECO:0000313" key="3">
    <source>
        <dbReference type="Proteomes" id="UP001319080"/>
    </source>
</evidence>
<dbReference type="Proteomes" id="UP001319080">
    <property type="component" value="Unassembled WGS sequence"/>
</dbReference>
<feature type="signal peptide" evidence="1">
    <location>
        <begin position="1"/>
        <end position="22"/>
    </location>
</feature>
<keyword evidence="3" id="KW-1185">Reference proteome</keyword>
<dbReference type="RefSeq" id="WP_254084139.1">
    <property type="nucleotide sequence ID" value="NZ_JAHESE010000007.1"/>
</dbReference>
<reference evidence="2 3" key="1">
    <citation type="submission" date="2021-05" db="EMBL/GenBank/DDBJ databases">
        <title>A Polyphasic approach of four new species of the genus Ohtaekwangia: Ohtaekwangia histidinii sp. nov., Ohtaekwangia cretensis sp. nov., Ohtaekwangia indiensis sp. nov., Ohtaekwangia reichenbachii sp. nov. from diverse environment.</title>
        <authorList>
            <person name="Octaviana S."/>
        </authorList>
    </citation>
    <scope>NUCLEOTIDE SEQUENCE [LARGE SCALE GENOMIC DNA]</scope>
    <source>
        <strain evidence="2 3">PWU5</strain>
    </source>
</reference>
<organism evidence="2 3">
    <name type="scientific">Dawidia cretensis</name>
    <dbReference type="NCBI Taxonomy" id="2782350"/>
    <lineage>
        <taxon>Bacteria</taxon>
        <taxon>Pseudomonadati</taxon>
        <taxon>Bacteroidota</taxon>
        <taxon>Cytophagia</taxon>
        <taxon>Cytophagales</taxon>
        <taxon>Chryseotaleaceae</taxon>
        <taxon>Dawidia</taxon>
    </lineage>
</organism>
<evidence type="ECO:0000256" key="1">
    <source>
        <dbReference type="SAM" id="SignalP"/>
    </source>
</evidence>
<dbReference type="AlphaFoldDB" id="A0AAP2DYS1"/>
<feature type="chain" id="PRO_5043004853" description="Lipoprotein" evidence="1">
    <location>
        <begin position="23"/>
        <end position="412"/>
    </location>
</feature>
<sequence length="412" mass="45108">MQQSTIRTSLLLLLIAPLLTMCGEEPDPRTEAEKFISIYDNNQLNAIYFPIDVKQTADGGYIILAAKEIIAPDANSNNPNFYYTYIIRADKNGNFIRENELESNYVSPVGDLVQVDTTFYFFCRDVQTFQAKMITINQQGNLANASDVGVTYPAAASSSESNIIMMGYDNVDRKTVIKTLSTAGAQLQSASFDIGPGGDKEVEAAIIDHFTKKGRRLPFLAGRIPNGPYYFNGFYNYSLSLCFTSFVPEAPPSGVVLGQQYKGGVSALAPLGNNQVALASFNFGDNFFLPRQELAPSVQTNITELNPNGFSLPELTPEAHVKILRTTINEKDVVIYASTTQSRQIGLYFYDASSGAFMSSRYLGFSNPYEVAGLTPTKDGGLAVCGTTYVAGRFSRICLFKLSKGEISENVK</sequence>